<reference evidence="1 2" key="2">
    <citation type="journal article" date="2013" name="Extremophiles">
        <title>An ICEBs1-like element may be associated with the extreme radiation and desiccation resistance of Bacillus pumilus SAFR-032 spores.</title>
        <authorList>
            <person name="Tirumalai M.R."/>
            <person name="Fox G.E."/>
        </authorList>
    </citation>
    <scope>NUCLEOTIDE SEQUENCE [LARGE SCALE GENOMIC DNA]</scope>
    <source>
        <strain evidence="1 2">SAFR-032</strain>
    </source>
</reference>
<dbReference type="EMBL" id="CP000813">
    <property type="protein sequence ID" value="ABV62763.1"/>
    <property type="molecule type" value="Genomic_DNA"/>
</dbReference>
<gene>
    <name evidence="1" type="ordered locus">BPUM_2094</name>
</gene>
<dbReference type="STRING" id="315750.BPUM_2094"/>
<evidence type="ECO:0000313" key="2">
    <source>
        <dbReference type="Proteomes" id="UP000001355"/>
    </source>
</evidence>
<keyword evidence="2" id="KW-1185">Reference proteome</keyword>
<organism evidence="1 2">
    <name type="scientific">Bacillus pumilus (strain SAFR-032)</name>
    <dbReference type="NCBI Taxonomy" id="315750"/>
    <lineage>
        <taxon>Bacteria</taxon>
        <taxon>Bacillati</taxon>
        <taxon>Bacillota</taxon>
        <taxon>Bacilli</taxon>
        <taxon>Bacillales</taxon>
        <taxon>Bacillaceae</taxon>
        <taxon>Bacillus</taxon>
    </lineage>
</organism>
<protein>
    <submittedName>
        <fullName evidence="1">Uncharacterized protein</fullName>
    </submittedName>
</protein>
<accession>A8FEU6</accession>
<evidence type="ECO:0000313" key="1">
    <source>
        <dbReference type="EMBL" id="ABV62763.1"/>
    </source>
</evidence>
<proteinExistence type="predicted"/>
<dbReference type="HOGENOM" id="CLU_3132444_0_0_9"/>
<name>A8FEU6_BACP2</name>
<dbReference type="AlphaFoldDB" id="A8FEU6"/>
<dbReference type="KEGG" id="bpu:BPUM_2094"/>
<sequence length="49" mass="5734">MIIVLFYCVSLLLPLSVSSVLFPEQESRHSPNMWYDRHKKNLGKEEAAR</sequence>
<reference evidence="1 2" key="3">
    <citation type="journal article" date="2013" name="PLoS ONE">
        <title>Candidate genes that may be responsible for the unusual resistances exhibited by Bacillus pumilus SAFR-032 spores.</title>
        <authorList>
            <person name="Tirumalai M.R."/>
            <person name="Rastogi R."/>
            <person name="Zamani N."/>
            <person name="O'Bryant Williams E."/>
            <person name="Allen S."/>
            <person name="Diouf F."/>
            <person name="Kwende S."/>
            <person name="Weinstock G.M."/>
            <person name="Venkateswaran K.J."/>
            <person name="Fox G.E."/>
        </authorList>
    </citation>
    <scope>NUCLEOTIDE SEQUENCE [LARGE SCALE GENOMIC DNA]</scope>
    <source>
        <strain evidence="1 2">SAFR-032</strain>
    </source>
</reference>
<dbReference type="Proteomes" id="UP000001355">
    <property type="component" value="Chromosome"/>
</dbReference>
<reference evidence="1 2" key="1">
    <citation type="journal article" date="2007" name="PLoS ONE">
        <title>Paradoxical DNA repair and peroxide resistance gene conservation in Bacillus pumilus SAFR-032.</title>
        <authorList>
            <person name="Gioia J."/>
            <person name="Yerrapragada S."/>
            <person name="Qin X."/>
            <person name="Jiang H."/>
            <person name="Igboeli O.C."/>
            <person name="Muzny D."/>
            <person name="Dugan-Rocha S."/>
            <person name="Ding Y."/>
            <person name="Hawes A."/>
            <person name="Liu W."/>
            <person name="Perez L."/>
            <person name="Kovar C."/>
            <person name="Dinh H."/>
            <person name="Lee S."/>
            <person name="Nazareth L."/>
            <person name="Blyth P."/>
            <person name="Holder M."/>
            <person name="Buhay C."/>
            <person name="Tirumalai M.R."/>
            <person name="Liu Y."/>
            <person name="Dasgupta I."/>
            <person name="Bokhetache L."/>
            <person name="Fujita M."/>
            <person name="Karouia F."/>
            <person name="Eswara Moorthy P."/>
            <person name="Siefert J."/>
            <person name="Uzman A."/>
            <person name="Buzumbo P."/>
            <person name="Verma A."/>
            <person name="Zwiya H."/>
            <person name="McWilliams B.D."/>
            <person name="Olowu A."/>
            <person name="Clinkenbeard K.D."/>
            <person name="Newcombe D."/>
            <person name="Golebiewski L."/>
            <person name="Petrosino J.F."/>
            <person name="Nicholson W.L."/>
            <person name="Fox G.E."/>
            <person name="Venkateswaran K."/>
            <person name="Highlander S.K."/>
            <person name="Weinstock G.M."/>
        </authorList>
    </citation>
    <scope>NUCLEOTIDE SEQUENCE [LARGE SCALE GENOMIC DNA]</scope>
    <source>
        <strain evidence="1 2">SAFR-032</strain>
    </source>
</reference>